<proteinExistence type="predicted"/>
<gene>
    <name evidence="1" type="ORF">RCL2_000973200</name>
</gene>
<accession>A0A8H3QKJ8</accession>
<sequence length="136" mass="16588">MIYQQTCMKCKTLCHDLKQQDPEAKSGPSTQAHRKRQVKNWPLISIMNDKYFIRIRRKKRLANEKAKEKIIENLLLKERQEYEIQKEYAFEKHFGSIYEEAEGIYKEEELSHDDIIFLEREHDFIRQYNSLKYMIV</sequence>
<reference evidence="1" key="1">
    <citation type="submission" date="2019-10" db="EMBL/GenBank/DDBJ databases">
        <title>Conservation and host-specific expression of non-tandemly repeated heterogenous ribosome RNA gene in arbuscular mycorrhizal fungi.</title>
        <authorList>
            <person name="Maeda T."/>
            <person name="Kobayashi Y."/>
            <person name="Nakagawa T."/>
            <person name="Ezawa T."/>
            <person name="Yamaguchi K."/>
            <person name="Bino T."/>
            <person name="Nishimoto Y."/>
            <person name="Shigenobu S."/>
            <person name="Kawaguchi M."/>
        </authorList>
    </citation>
    <scope>NUCLEOTIDE SEQUENCE</scope>
    <source>
        <strain evidence="1">HR1</strain>
    </source>
</reference>
<organism evidence="1 2">
    <name type="scientific">Rhizophagus clarus</name>
    <dbReference type="NCBI Taxonomy" id="94130"/>
    <lineage>
        <taxon>Eukaryota</taxon>
        <taxon>Fungi</taxon>
        <taxon>Fungi incertae sedis</taxon>
        <taxon>Mucoromycota</taxon>
        <taxon>Glomeromycotina</taxon>
        <taxon>Glomeromycetes</taxon>
        <taxon>Glomerales</taxon>
        <taxon>Glomeraceae</taxon>
        <taxon>Rhizophagus</taxon>
    </lineage>
</organism>
<dbReference type="EMBL" id="BLAL01000061">
    <property type="protein sequence ID" value="GES82537.1"/>
    <property type="molecule type" value="Genomic_DNA"/>
</dbReference>
<protein>
    <submittedName>
        <fullName evidence="1">Uncharacterized protein</fullName>
    </submittedName>
</protein>
<evidence type="ECO:0000313" key="1">
    <source>
        <dbReference type="EMBL" id="GES82537.1"/>
    </source>
</evidence>
<dbReference type="AlphaFoldDB" id="A0A8H3QKJ8"/>
<comment type="caution">
    <text evidence="1">The sequence shown here is derived from an EMBL/GenBank/DDBJ whole genome shotgun (WGS) entry which is preliminary data.</text>
</comment>
<dbReference type="Proteomes" id="UP000615446">
    <property type="component" value="Unassembled WGS sequence"/>
</dbReference>
<evidence type="ECO:0000313" key="2">
    <source>
        <dbReference type="Proteomes" id="UP000615446"/>
    </source>
</evidence>
<name>A0A8H3QKJ8_9GLOM</name>